<accession>A9CVD9</accession>
<dbReference type="AlphaFoldDB" id="A9CVD9"/>
<name>A9CVD9_9GAMM</name>
<protein>
    <submittedName>
        <fullName evidence="1">Uncharacterized protein</fullName>
    </submittedName>
</protein>
<gene>
    <name evidence="1" type="ORF">KT99_06677</name>
</gene>
<proteinExistence type="predicted"/>
<evidence type="ECO:0000313" key="1">
    <source>
        <dbReference type="EMBL" id="EDQ02830.1"/>
    </source>
</evidence>
<evidence type="ECO:0000313" key="2">
    <source>
        <dbReference type="Proteomes" id="UP000005839"/>
    </source>
</evidence>
<comment type="caution">
    <text evidence="1">The sequence shown here is derived from an EMBL/GenBank/DDBJ whole genome shotgun (WGS) entry which is preliminary data.</text>
</comment>
<dbReference type="Proteomes" id="UP000005839">
    <property type="component" value="Unassembled WGS sequence"/>
</dbReference>
<dbReference type="EMBL" id="ABIC01000001">
    <property type="protein sequence ID" value="EDQ02830.1"/>
    <property type="molecule type" value="Genomic_DNA"/>
</dbReference>
<keyword evidence="2" id="KW-1185">Reference proteome</keyword>
<reference evidence="1 2" key="1">
    <citation type="submission" date="2007-10" db="EMBL/GenBank/DDBJ databases">
        <authorList>
            <person name="Yayanos A."/>
            <person name="Ferriera S."/>
            <person name="Johnson J."/>
            <person name="Kravitz S."/>
            <person name="Halpern A."/>
            <person name="Remington K."/>
            <person name="Beeson K."/>
            <person name="Tran B."/>
            <person name="Rogers Y.-H."/>
            <person name="Friedman R."/>
            <person name="Venter J.C."/>
        </authorList>
    </citation>
    <scope>NUCLEOTIDE SEQUENCE [LARGE SCALE GENOMIC DNA]</scope>
    <source>
        <strain evidence="1 2">KT99</strain>
    </source>
</reference>
<organism evidence="1 2">
    <name type="scientific">Shewanella benthica KT99</name>
    <dbReference type="NCBI Taxonomy" id="314608"/>
    <lineage>
        <taxon>Bacteria</taxon>
        <taxon>Pseudomonadati</taxon>
        <taxon>Pseudomonadota</taxon>
        <taxon>Gammaproteobacteria</taxon>
        <taxon>Alteromonadales</taxon>
        <taxon>Shewanellaceae</taxon>
        <taxon>Shewanella</taxon>
    </lineage>
</organism>
<sequence length="42" mass="4937">MDENTGRQTASNKTILLIVFITFSFKKYPKQFQPMTEQDLLL</sequence>